<name>A0A8S2B2U5_ARAAE</name>
<evidence type="ECO:0000259" key="3">
    <source>
        <dbReference type="Pfam" id="PF06721"/>
    </source>
</evidence>
<keyword evidence="5" id="KW-1185">Reference proteome</keyword>
<dbReference type="Pfam" id="PF06721">
    <property type="entry name" value="DUF1204"/>
    <property type="match status" value="1"/>
</dbReference>
<accession>A0A8S2B2U5</accession>
<evidence type="ECO:0000313" key="4">
    <source>
        <dbReference type="EMBL" id="CAE6227395.1"/>
    </source>
</evidence>
<feature type="domain" description="DUF1204" evidence="3">
    <location>
        <begin position="189"/>
        <end position="354"/>
    </location>
</feature>
<keyword evidence="1" id="KW-0175">Coiled coil</keyword>
<dbReference type="Proteomes" id="UP000682877">
    <property type="component" value="Chromosome 8"/>
</dbReference>
<feature type="signal peptide" evidence="2">
    <location>
        <begin position="1"/>
        <end position="18"/>
    </location>
</feature>
<feature type="chain" id="PRO_5035742927" description="DUF1204 domain-containing protein" evidence="2">
    <location>
        <begin position="19"/>
        <end position="376"/>
    </location>
</feature>
<evidence type="ECO:0000256" key="2">
    <source>
        <dbReference type="SAM" id="SignalP"/>
    </source>
</evidence>
<evidence type="ECO:0000313" key="5">
    <source>
        <dbReference type="Proteomes" id="UP000682877"/>
    </source>
</evidence>
<organism evidence="4 5">
    <name type="scientific">Arabidopsis arenosa</name>
    <name type="common">Sand rock-cress</name>
    <name type="synonym">Cardaminopsis arenosa</name>
    <dbReference type="NCBI Taxonomy" id="38785"/>
    <lineage>
        <taxon>Eukaryota</taxon>
        <taxon>Viridiplantae</taxon>
        <taxon>Streptophyta</taxon>
        <taxon>Embryophyta</taxon>
        <taxon>Tracheophyta</taxon>
        <taxon>Spermatophyta</taxon>
        <taxon>Magnoliopsida</taxon>
        <taxon>eudicotyledons</taxon>
        <taxon>Gunneridae</taxon>
        <taxon>Pentapetalae</taxon>
        <taxon>rosids</taxon>
        <taxon>malvids</taxon>
        <taxon>Brassicales</taxon>
        <taxon>Brassicaceae</taxon>
        <taxon>Camelineae</taxon>
        <taxon>Arabidopsis</taxon>
    </lineage>
</organism>
<dbReference type="AlphaFoldDB" id="A0A8S2B2U5"/>
<reference evidence="4" key="1">
    <citation type="submission" date="2021-01" db="EMBL/GenBank/DDBJ databases">
        <authorList>
            <person name="Bezrukov I."/>
        </authorList>
    </citation>
    <scope>NUCLEOTIDE SEQUENCE</scope>
</reference>
<feature type="coiled-coil region" evidence="1">
    <location>
        <begin position="188"/>
        <end position="286"/>
    </location>
</feature>
<dbReference type="EMBL" id="LR999458">
    <property type="protein sequence ID" value="CAE6227395.1"/>
    <property type="molecule type" value="Genomic_DNA"/>
</dbReference>
<evidence type="ECO:0000256" key="1">
    <source>
        <dbReference type="SAM" id="Coils"/>
    </source>
</evidence>
<gene>
    <name evidence="4" type="ORF">AARE701A_LOCUS20884</name>
</gene>
<protein>
    <recommendedName>
        <fullName evidence="3">DUF1204 domain-containing protein</fullName>
    </recommendedName>
</protein>
<sequence length="376" mass="41602">MLAWFLIVFCFLFAAYDPRPRKARNDISVGLRAIWARGSLFWPRVIKSSCIRSPSRLEMGKASCRFPNYSDSFGVSGIVPSETEPIQIDEEPEQGIVQPQLVAEPQQDVGLDVSGRTAVDPGRRAVSEDRAARVSAARSGKKKVSGSTNEAAFRVPPDVDVSLRRKVSHGGNSRESPAISISAGNALVDFYDRRAKDLEQETVALKAENRTLGFSAQNRLRALNSEKGRVGSLEEQIEKLTAQLKKATAEETRLRDSRTSAVRHERNRAKEKITKYTARIERLRRHILDCRAAQDPLFMQCQATGTRKCLKKFIAEGLAVPDEKLAALKADKHKWRATVESLTITDLCDDDLDPFPELADDAPVEVTEAGVEGDGA</sequence>
<proteinExistence type="predicted"/>
<keyword evidence="2" id="KW-0732">Signal</keyword>
<dbReference type="InterPro" id="IPR009596">
    <property type="entry name" value="DUF1204"/>
</dbReference>